<gene>
    <name evidence="1" type="ORF">E7746_14515</name>
</gene>
<organism evidence="1 2">
    <name type="scientific">Muribaculum gordoncarteri</name>
    <dbReference type="NCBI Taxonomy" id="2530390"/>
    <lineage>
        <taxon>Bacteria</taxon>
        <taxon>Pseudomonadati</taxon>
        <taxon>Bacteroidota</taxon>
        <taxon>Bacteroidia</taxon>
        <taxon>Bacteroidales</taxon>
        <taxon>Muribaculaceae</taxon>
        <taxon>Muribaculum</taxon>
    </lineage>
</organism>
<dbReference type="OrthoDB" id="1040686at2"/>
<name>A0A4P7VRZ6_9BACT</name>
<dbReference type="AlphaFoldDB" id="A0A4P7VRZ6"/>
<keyword evidence="2" id="KW-1185">Reference proteome</keyword>
<dbReference type="Proteomes" id="UP000297031">
    <property type="component" value="Plasmid pTAA-4-1"/>
</dbReference>
<proteinExistence type="predicted"/>
<dbReference type="RefSeq" id="WP_136411377.1">
    <property type="nucleotide sequence ID" value="NZ_CP039394.1"/>
</dbReference>
<keyword evidence="1" id="KW-0614">Plasmid</keyword>
<evidence type="ECO:0000313" key="1">
    <source>
        <dbReference type="EMBL" id="QCD37151.1"/>
    </source>
</evidence>
<evidence type="ECO:0000313" key="2">
    <source>
        <dbReference type="Proteomes" id="UP000297031"/>
    </source>
</evidence>
<sequence length="480" mass="52616">MALTSDQEAGVIQMLAAFQSGKRIQDLPEVNGTNPFKLVTHVIDEDGESKKAALATMLPYLESQCAYGIERDKTVSSPACTRIGNMDLHRSLPIHNRMKGCLLNDDSEVVEYLPPESWLGSTRDGSRGQVMVEIPDHYRKFETSGNIQRVKISEHPLPGYHHVPKMYVSAYEASLQRTGNKLSSVVNDSADFRGCGNQSAWDGTYRSALGRPVTQISRTNFRTYARNRKAGSTEWNCMTYEAQKTLYWLFVIEYATLDSQAAYNAAKDANGYAQGGLGDGVTTWDWSSWSNFNGNHPFVPCGHTDSLGNNSGIVAYEAHNEAGDVLKTFSVPRYRGVENPFGHIWQWTDGINVRISPNTPTGDGLSKVFVCADPTKFTDSNYTGYAHVGNEARNEGYVKEIIFGEHGDIMPSVSSGAGSTTYFCDYHYTNIPTAEALRGVLFGGNAYNGAYAGFAYADSSNAPSATYASVGSRLCFIPQA</sequence>
<accession>A0A4P7VRZ6</accession>
<reference evidence="1 2" key="1">
    <citation type="submission" date="2019-02" db="EMBL/GenBank/DDBJ databases">
        <title>Isolation and identification of novel species under the genus Muribaculum.</title>
        <authorList>
            <person name="Miyake S."/>
            <person name="Ding Y."/>
            <person name="Low A."/>
            <person name="Soh M."/>
            <person name="Seedorf H."/>
        </authorList>
    </citation>
    <scope>NUCLEOTIDE SEQUENCE [LARGE SCALE GENOMIC DNA]</scope>
    <source>
        <strain evidence="1 2">TLL-A4</strain>
        <plasmid evidence="2">ptaa-4-1</plasmid>
    </source>
</reference>
<geneLocation type="plasmid" evidence="2">
    <name>ptaa-4-1</name>
</geneLocation>
<protein>
    <submittedName>
        <fullName evidence="1">Uncharacterized protein</fullName>
    </submittedName>
</protein>
<dbReference type="EMBL" id="CP039394">
    <property type="protein sequence ID" value="QCD37151.1"/>
    <property type="molecule type" value="Genomic_DNA"/>
</dbReference>
<dbReference type="KEGG" id="mgod:E7746_14515"/>